<organism evidence="1 2">
    <name type="scientific">Ectopseudomonas toyotomiensis</name>
    <dbReference type="NCBI Taxonomy" id="554344"/>
    <lineage>
        <taxon>Bacteria</taxon>
        <taxon>Pseudomonadati</taxon>
        <taxon>Pseudomonadota</taxon>
        <taxon>Gammaproteobacteria</taxon>
        <taxon>Pseudomonadales</taxon>
        <taxon>Pseudomonadaceae</taxon>
        <taxon>Ectopseudomonas</taxon>
    </lineage>
</organism>
<evidence type="ECO:0000313" key="2">
    <source>
        <dbReference type="Proteomes" id="UP000182025"/>
    </source>
</evidence>
<keyword evidence="2" id="KW-1185">Reference proteome</keyword>
<dbReference type="RefSeq" id="WP_074915494.1">
    <property type="nucleotide sequence ID" value="NZ_FOXK01000005.1"/>
</dbReference>
<gene>
    <name evidence="1" type="ORF">SAMN05216177_105188</name>
</gene>
<dbReference type="EMBL" id="FOXK01000005">
    <property type="protein sequence ID" value="SFP82259.1"/>
    <property type="molecule type" value="Genomic_DNA"/>
</dbReference>
<accession>A0A1I5TGT3</accession>
<dbReference type="Proteomes" id="UP000182025">
    <property type="component" value="Unassembled WGS sequence"/>
</dbReference>
<dbReference type="PROSITE" id="PS51257">
    <property type="entry name" value="PROKAR_LIPOPROTEIN"/>
    <property type="match status" value="1"/>
</dbReference>
<evidence type="ECO:0000313" key="1">
    <source>
        <dbReference type="EMBL" id="SFP82259.1"/>
    </source>
</evidence>
<evidence type="ECO:0008006" key="3">
    <source>
        <dbReference type="Google" id="ProtNLM"/>
    </source>
</evidence>
<proteinExistence type="predicted"/>
<reference evidence="2" key="1">
    <citation type="submission" date="2016-10" db="EMBL/GenBank/DDBJ databases">
        <authorList>
            <person name="Varghese N."/>
            <person name="Submissions S."/>
        </authorList>
    </citation>
    <scope>NUCLEOTIDE SEQUENCE [LARGE SCALE GENOMIC DNA]</scope>
    <source>
        <strain evidence="2">JCM 15604</strain>
    </source>
</reference>
<dbReference type="OrthoDB" id="6883806at2"/>
<sequence>MTKHVLCLLSILLAGCSSQPKSVFIANFENVCGYTVEVSTHDYSNGKGSFPAGQRLAADDSIEVLSYIVFNETLEDSVPGTYRLDIAAHGKSVSLDKQRLLAHLKHSPIEQKGNAITIWTINDTSLCP</sequence>
<dbReference type="AlphaFoldDB" id="A0A1I5TGT3"/>
<protein>
    <recommendedName>
        <fullName evidence="3">Lipoprotein</fullName>
    </recommendedName>
</protein>
<name>A0A1I5TGT3_9GAMM</name>